<proteinExistence type="inferred from homology"/>
<comment type="pathway">
    <text evidence="2">Nucleoside biosynthesis; alpha-ribazole biosynthesis; alpha-ribazole from 5,6-dimethylbenzimidazole: step 1/2.</text>
</comment>
<evidence type="ECO:0000313" key="12">
    <source>
        <dbReference type="EMBL" id="EEX76658.1"/>
    </source>
</evidence>
<dbReference type="CDD" id="cd02439">
    <property type="entry name" value="DMB-PRT_CobT"/>
    <property type="match status" value="1"/>
</dbReference>
<keyword evidence="7 12" id="KW-0328">Glycosyltransferase</keyword>
<comment type="similarity">
    <text evidence="3">Belongs to the CobT family.</text>
</comment>
<dbReference type="InterPro" id="IPR036087">
    <property type="entry name" value="Nict_dMeBzImd_PRibTrfase_sf"/>
</dbReference>
<dbReference type="Gene3D" id="3.40.50.10210">
    <property type="match status" value="1"/>
</dbReference>
<dbReference type="SUPFAM" id="SSF52733">
    <property type="entry name" value="Nicotinate mononucleotide:5,6-dimethylbenzimidazole phosphoribosyltransferase (CobT)"/>
    <property type="match status" value="2"/>
</dbReference>
<dbReference type="RefSeq" id="WP_006193299.1">
    <property type="nucleotide sequence ID" value="NC_015437.1"/>
</dbReference>
<dbReference type="KEGG" id="ssg:Selsp_2175"/>
<dbReference type="InterPro" id="IPR023195">
    <property type="entry name" value="Nict_dMeBzImd_PRibTrfase_N"/>
</dbReference>
<evidence type="ECO:0000256" key="3">
    <source>
        <dbReference type="ARBA" id="ARBA00007110"/>
    </source>
</evidence>
<dbReference type="Proteomes" id="UP000011124">
    <property type="component" value="Chromosome"/>
</dbReference>
<protein>
    <recommendedName>
        <fullName evidence="5 10">Nicotinate-nucleotide--dimethylbenzimidazole phosphoribosyltransferase</fullName>
        <ecNumber evidence="4 10">2.4.2.21</ecNumber>
    </recommendedName>
</protein>
<dbReference type="EC" id="2.4.2.21" evidence="4 10"/>
<evidence type="ECO:0000313" key="13">
    <source>
        <dbReference type="Proteomes" id="UP000003505"/>
    </source>
</evidence>
<dbReference type="eggNOG" id="COG2038">
    <property type="taxonomic scope" value="Bacteria"/>
</dbReference>
<evidence type="ECO:0000256" key="5">
    <source>
        <dbReference type="ARBA" id="ARBA00015486"/>
    </source>
</evidence>
<dbReference type="PANTHER" id="PTHR43463:SF1">
    <property type="entry name" value="NICOTINATE-NUCLEOTIDE--DIMETHYLBENZIMIDAZOLE PHOSPHORIBOSYLTRANSFERASE"/>
    <property type="match status" value="1"/>
</dbReference>
<comment type="function">
    <text evidence="1">Catalyzes the synthesis of alpha-ribazole-5'-phosphate from nicotinate mononucleotide (NAMN) and 5,6-dimethylbenzimidazole (DMB).</text>
</comment>
<dbReference type="NCBIfam" id="NF000996">
    <property type="entry name" value="PRK00105.1"/>
    <property type="match status" value="1"/>
</dbReference>
<dbReference type="OrthoDB" id="9781491at2"/>
<name>C9LWY2_SELS3</name>
<dbReference type="UniPathway" id="UPA00061">
    <property type="reaction ID" value="UER00516"/>
</dbReference>
<dbReference type="InterPro" id="IPR017846">
    <property type="entry name" value="Nict_dMeBzImd_PRibTrfase_bact"/>
</dbReference>
<evidence type="ECO:0000256" key="8">
    <source>
        <dbReference type="ARBA" id="ARBA00022679"/>
    </source>
</evidence>
<dbReference type="Proteomes" id="UP000003505">
    <property type="component" value="Unassembled WGS sequence"/>
</dbReference>
<dbReference type="GO" id="GO:0009236">
    <property type="term" value="P:cobalamin biosynthetic process"/>
    <property type="evidence" value="ECO:0007669"/>
    <property type="project" value="UniProtKB-UniRule"/>
</dbReference>
<evidence type="ECO:0000256" key="2">
    <source>
        <dbReference type="ARBA" id="ARBA00005049"/>
    </source>
</evidence>
<reference evidence="11 14" key="2">
    <citation type="submission" date="2011-04" db="EMBL/GenBank/DDBJ databases">
        <title>The complete genome of Selenomonas sputigena DSM 20758.</title>
        <authorList>
            <consortium name="US DOE Joint Genome Institute (JGI-PGF)"/>
            <person name="Lucas S."/>
            <person name="Copeland A."/>
            <person name="Lapidus A."/>
            <person name="Bruce D."/>
            <person name="Goodwin L."/>
            <person name="Pitluck S."/>
            <person name="Peters L."/>
            <person name="Kyrpides N."/>
            <person name="Mavromatis K."/>
            <person name="Ivanova N."/>
            <person name="Ovchinnikova G."/>
            <person name="Teshima H."/>
            <person name="Detter J.C."/>
            <person name="Tapia R."/>
            <person name="Han C."/>
            <person name="Land M."/>
            <person name="Hauser L."/>
            <person name="Markowitz V."/>
            <person name="Cheng J.-F."/>
            <person name="Hugenholtz P."/>
            <person name="Woyke T."/>
            <person name="Wu D."/>
            <person name="Gronow S."/>
            <person name="Wellnitz S."/>
            <person name="Schneider S."/>
            <person name="Klenk H.-P."/>
            <person name="Eisen J.A."/>
        </authorList>
    </citation>
    <scope>NUCLEOTIDE SEQUENCE [LARGE SCALE GENOMIC DNA]</scope>
    <source>
        <strain evidence="11">ATCC 35185</strain>
        <strain evidence="14">ATCC 35185 / DSM 20758 / VPI D19B-28</strain>
    </source>
</reference>
<dbReference type="EMBL" id="CP002637">
    <property type="protein sequence ID" value="AEC01121.1"/>
    <property type="molecule type" value="Genomic_DNA"/>
</dbReference>
<evidence type="ECO:0000256" key="6">
    <source>
        <dbReference type="ARBA" id="ARBA00022573"/>
    </source>
</evidence>
<reference evidence="12 13" key="1">
    <citation type="submission" date="2009-09" db="EMBL/GenBank/DDBJ databases">
        <authorList>
            <person name="Weinstock G."/>
            <person name="Sodergren E."/>
            <person name="Clifton S."/>
            <person name="Fulton L."/>
            <person name="Fulton B."/>
            <person name="Courtney L."/>
            <person name="Fronick C."/>
            <person name="Harrison M."/>
            <person name="Strong C."/>
            <person name="Farmer C."/>
            <person name="Delahaunty K."/>
            <person name="Markovic C."/>
            <person name="Hall O."/>
            <person name="Minx P."/>
            <person name="Tomlinson C."/>
            <person name="Mitreva M."/>
            <person name="Nelson J."/>
            <person name="Hou S."/>
            <person name="Wollam A."/>
            <person name="Pepin K.H."/>
            <person name="Johnson M."/>
            <person name="Bhonagiri V."/>
            <person name="Nash W.E."/>
            <person name="Warren W."/>
            <person name="Chinwalla A."/>
            <person name="Mardis E.R."/>
            <person name="Wilson R.K."/>
        </authorList>
    </citation>
    <scope>NUCLEOTIDE SEQUENCE [LARGE SCALE GENOMIC DNA]</scope>
    <source>
        <strain evidence="12">ATCC 35185</strain>
        <strain evidence="13">ATCC 35185 / DSM 20758 / VPI D19B-28</strain>
    </source>
</reference>
<dbReference type="GO" id="GO:0008939">
    <property type="term" value="F:nicotinate-nucleotide-dimethylbenzimidazole phosphoribosyltransferase activity"/>
    <property type="evidence" value="ECO:0007669"/>
    <property type="project" value="UniProtKB-UniRule"/>
</dbReference>
<dbReference type="PANTHER" id="PTHR43463">
    <property type="entry name" value="NICOTINATE-NUCLEOTIDE--DIMETHYLBENZIMIDAZOLE PHOSPHORIBOSYLTRANSFERASE"/>
    <property type="match status" value="1"/>
</dbReference>
<evidence type="ECO:0000256" key="7">
    <source>
        <dbReference type="ARBA" id="ARBA00022676"/>
    </source>
</evidence>
<dbReference type="EMBL" id="ACKP02000046">
    <property type="protein sequence ID" value="EEX76658.1"/>
    <property type="molecule type" value="Genomic_DNA"/>
</dbReference>
<keyword evidence="8 12" id="KW-0808">Transferase</keyword>
<evidence type="ECO:0000256" key="9">
    <source>
        <dbReference type="ARBA" id="ARBA00047340"/>
    </source>
</evidence>
<keyword evidence="14" id="KW-1185">Reference proteome</keyword>
<dbReference type="NCBIfam" id="TIGR03160">
    <property type="entry name" value="cobT_DBIPRT"/>
    <property type="match status" value="1"/>
</dbReference>
<accession>C9LWY2</accession>
<dbReference type="HOGENOM" id="CLU_032285_0_0_9"/>
<keyword evidence="6" id="KW-0169">Cobalamin biosynthesis</keyword>
<organism evidence="12 13">
    <name type="scientific">Selenomonas sputigena (strain ATCC 35185 / DSM 20758 / CCUG 44933 / VPI D19B-28)</name>
    <dbReference type="NCBI Taxonomy" id="546271"/>
    <lineage>
        <taxon>Bacteria</taxon>
        <taxon>Bacillati</taxon>
        <taxon>Bacillota</taxon>
        <taxon>Negativicutes</taxon>
        <taxon>Selenomonadales</taxon>
        <taxon>Selenomonadaceae</taxon>
        <taxon>Selenomonas</taxon>
    </lineage>
</organism>
<sequence length="679" mass="71402">MNQTAAPLRGDLCRTDDAILVYDTIRAIEPPDDRADEHLQCALQEKLPQGVGLGALAALLDRYMCATKSTWEHLEKPKKCTLICCADHGVAEMQVSAYPPETTAQMTANYLLAKGAVANALANFARSNLHVADLGIKAPLPPLPSLIDRKIAHGTKNSAKGAAMTREEALRSLAVGIRLAEDFTAEGCRCFLPGEMGISNTTASAAIAACLCRLTPEQATGRGTNISDERLKKKIEVVRQSLAVNRPDASDGIDVLQKVGGFELGCIAGLILGAARRRAVVILDGFNTGAAALIAEALAPAVTGYLLPSHLAAEPAHAAILKKLGLTPYMDMRFRLGEATGSSIVADFLDAAIEAAKSLFAEDAAASDGKGAHAWKQKTAADAAQAEDAQDEMKAMSYRFLSKSMSDDADDAPDDLALPSFPALDTLAMAACQKRIDSLAKPIYSLGRLEELAVRLAGVTGEARPPLGARRALLIFAAKEPSARQKRLISAFAAHAEAPVTLALLNQDSKPAEAFAFGQKIARELAADGSLLGLALAAETDEMAREKAARYDETFRSAKEDATLLGLLQNLPPALQREAAALLGALCAAAESCCLVLLDDPATESVAHLAETLAPTLKPYLLHVQSDYLALALPASCGVAASLGMRLVDAALHMENDMKTFAETAVAVAADGPGKGRQS</sequence>
<evidence type="ECO:0000313" key="11">
    <source>
        <dbReference type="EMBL" id="AEC01121.1"/>
    </source>
</evidence>
<dbReference type="Pfam" id="PF02277">
    <property type="entry name" value="DBI_PRT"/>
    <property type="match status" value="2"/>
</dbReference>
<comment type="catalytic activity">
    <reaction evidence="9">
        <text>5,6-dimethylbenzimidazole + nicotinate beta-D-ribonucleotide = alpha-ribazole 5'-phosphate + nicotinate + H(+)</text>
        <dbReference type="Rhea" id="RHEA:11196"/>
        <dbReference type="ChEBI" id="CHEBI:15378"/>
        <dbReference type="ChEBI" id="CHEBI:15890"/>
        <dbReference type="ChEBI" id="CHEBI:32544"/>
        <dbReference type="ChEBI" id="CHEBI:57502"/>
        <dbReference type="ChEBI" id="CHEBI:57918"/>
        <dbReference type="EC" id="2.4.2.21"/>
    </reaction>
</comment>
<gene>
    <name evidence="12" type="primary">cobT</name>
    <name evidence="11" type="ordered locus">Selsp_2175</name>
    <name evidence="12" type="ORF">SELSPUOL_01988</name>
</gene>
<dbReference type="InterPro" id="IPR003200">
    <property type="entry name" value="Nict_dMeBzImd_PRibTrfase"/>
</dbReference>
<evidence type="ECO:0000256" key="10">
    <source>
        <dbReference type="NCBIfam" id="TIGR03160"/>
    </source>
</evidence>
<dbReference type="FunFam" id="3.40.50.10210:FF:000001">
    <property type="entry name" value="Nicotinate-nucleotide--dimethylbenzimidazole phosphoribosyltransferase"/>
    <property type="match status" value="1"/>
</dbReference>
<evidence type="ECO:0000256" key="4">
    <source>
        <dbReference type="ARBA" id="ARBA00011991"/>
    </source>
</evidence>
<dbReference type="AlphaFoldDB" id="C9LWY2"/>
<evidence type="ECO:0000313" key="14">
    <source>
        <dbReference type="Proteomes" id="UP000011124"/>
    </source>
</evidence>
<evidence type="ECO:0000256" key="1">
    <source>
        <dbReference type="ARBA" id="ARBA00002197"/>
    </source>
</evidence>
<dbReference type="Gene3D" id="1.10.1610.10">
    <property type="match status" value="3"/>
</dbReference>
<dbReference type="STRING" id="546271.Selsp_2175"/>